<feature type="transmembrane region" description="Helical" evidence="6">
    <location>
        <begin position="432"/>
        <end position="451"/>
    </location>
</feature>
<evidence type="ECO:0000313" key="7">
    <source>
        <dbReference type="EnsemblPlants" id="HORVU.MOREX.r3.2HG0215520.1"/>
    </source>
</evidence>
<dbReference type="OMA" id="FRVCTKR"/>
<dbReference type="SMR" id="A0A8I6WVD6"/>
<accession>A0A8I6WVD6</accession>
<proteinExistence type="inferred from homology"/>
<dbReference type="FunFam" id="1.20.1250.20:FF:000410">
    <property type="entry name" value="POT family protein"/>
    <property type="match status" value="1"/>
</dbReference>
<feature type="transmembrane region" description="Helical" evidence="6">
    <location>
        <begin position="40"/>
        <end position="62"/>
    </location>
</feature>
<dbReference type="InterPro" id="IPR000109">
    <property type="entry name" value="POT_fam"/>
</dbReference>
<evidence type="ECO:0000256" key="4">
    <source>
        <dbReference type="ARBA" id="ARBA00022989"/>
    </source>
</evidence>
<comment type="subcellular location">
    <subcellularLocation>
        <location evidence="1">Membrane</location>
        <topology evidence="1">Multi-pass membrane protein</topology>
    </subcellularLocation>
</comment>
<keyword evidence="3 6" id="KW-0812">Transmembrane</keyword>
<dbReference type="Gramene" id="HORVU.MOREX.r3.2HG0215520.1">
    <property type="protein sequence ID" value="HORVU.MOREX.r3.2HG0215520.1"/>
    <property type="gene ID" value="HORVU.MOREX.r3.2HG0215520"/>
</dbReference>
<dbReference type="InterPro" id="IPR036259">
    <property type="entry name" value="MFS_trans_sf"/>
</dbReference>
<reference evidence="8" key="1">
    <citation type="journal article" date="2012" name="Nature">
        <title>A physical, genetic and functional sequence assembly of the barley genome.</title>
        <authorList>
            <consortium name="The International Barley Genome Sequencing Consortium"/>
            <person name="Mayer K.F."/>
            <person name="Waugh R."/>
            <person name="Brown J.W."/>
            <person name="Schulman A."/>
            <person name="Langridge P."/>
            <person name="Platzer M."/>
            <person name="Fincher G.B."/>
            <person name="Muehlbauer G.J."/>
            <person name="Sato K."/>
            <person name="Close T.J."/>
            <person name="Wise R.P."/>
            <person name="Stein N."/>
        </authorList>
    </citation>
    <scope>NUCLEOTIDE SEQUENCE [LARGE SCALE GENOMIC DNA]</scope>
    <source>
        <strain evidence="8">cv. Morex</strain>
    </source>
</reference>
<keyword evidence="5 6" id="KW-0472">Membrane</keyword>
<feature type="transmembrane region" description="Helical" evidence="6">
    <location>
        <begin position="302"/>
        <end position="322"/>
    </location>
</feature>
<dbReference type="Pfam" id="PF00854">
    <property type="entry name" value="PTR2"/>
    <property type="match status" value="1"/>
</dbReference>
<dbReference type="PANTHER" id="PTHR11654">
    <property type="entry name" value="OLIGOPEPTIDE TRANSPORTER-RELATED"/>
    <property type="match status" value="1"/>
</dbReference>
<organism evidence="7 8">
    <name type="scientific">Hordeum vulgare subsp. vulgare</name>
    <name type="common">Domesticated barley</name>
    <dbReference type="NCBI Taxonomy" id="112509"/>
    <lineage>
        <taxon>Eukaryota</taxon>
        <taxon>Viridiplantae</taxon>
        <taxon>Streptophyta</taxon>
        <taxon>Embryophyta</taxon>
        <taxon>Tracheophyta</taxon>
        <taxon>Spermatophyta</taxon>
        <taxon>Magnoliopsida</taxon>
        <taxon>Liliopsida</taxon>
        <taxon>Poales</taxon>
        <taxon>Poaceae</taxon>
        <taxon>BOP clade</taxon>
        <taxon>Pooideae</taxon>
        <taxon>Triticodae</taxon>
        <taxon>Triticeae</taxon>
        <taxon>Hordeinae</taxon>
        <taxon>Hordeum</taxon>
    </lineage>
</organism>
<dbReference type="EnsemblPlants" id="HORVU.MOREX.r3.2HG0215520.1">
    <property type="protein sequence ID" value="HORVU.MOREX.r3.2HG0215520.1"/>
    <property type="gene ID" value="HORVU.MOREX.r3.2HG0215520"/>
</dbReference>
<dbReference type="Gene3D" id="1.20.1250.20">
    <property type="entry name" value="MFS general substrate transporter like domains"/>
    <property type="match status" value="1"/>
</dbReference>
<evidence type="ECO:0000256" key="5">
    <source>
        <dbReference type="ARBA" id="ARBA00023136"/>
    </source>
</evidence>
<keyword evidence="4 6" id="KW-1133">Transmembrane helix</keyword>
<feature type="transmembrane region" description="Helical" evidence="6">
    <location>
        <begin position="114"/>
        <end position="132"/>
    </location>
</feature>
<evidence type="ECO:0000313" key="8">
    <source>
        <dbReference type="Proteomes" id="UP000011116"/>
    </source>
</evidence>
<evidence type="ECO:0000256" key="1">
    <source>
        <dbReference type="ARBA" id="ARBA00004141"/>
    </source>
</evidence>
<keyword evidence="8" id="KW-1185">Reference proteome</keyword>
<feature type="transmembrane region" description="Helical" evidence="6">
    <location>
        <begin position="379"/>
        <end position="400"/>
    </location>
</feature>
<dbReference type="GO" id="GO:0016020">
    <property type="term" value="C:membrane"/>
    <property type="evidence" value="ECO:0000318"/>
    <property type="project" value="GO_Central"/>
</dbReference>
<dbReference type="AlphaFoldDB" id="A0A8I6WVD6"/>
<dbReference type="Gramene" id="HORVU.MOREX.r2.2HG0179130.1">
    <property type="protein sequence ID" value="HORVU.MOREX.r2.2HG0179130.1"/>
    <property type="gene ID" value="HORVU.MOREX.r2.2HG0179130"/>
</dbReference>
<dbReference type="GO" id="GO:0022857">
    <property type="term" value="F:transmembrane transporter activity"/>
    <property type="evidence" value="ECO:0000318"/>
    <property type="project" value="GO_Central"/>
</dbReference>
<dbReference type="SUPFAM" id="SSF103473">
    <property type="entry name" value="MFS general substrate transporter"/>
    <property type="match status" value="1"/>
</dbReference>
<feature type="transmembrane region" description="Helical" evidence="6">
    <location>
        <begin position="196"/>
        <end position="215"/>
    </location>
</feature>
<feature type="transmembrane region" description="Helical" evidence="6">
    <location>
        <begin position="152"/>
        <end position="175"/>
    </location>
</feature>
<reference evidence="7" key="2">
    <citation type="submission" date="2020-10" db="EMBL/GenBank/DDBJ databases">
        <authorList>
            <person name="Scholz U."/>
            <person name="Mascher M."/>
            <person name="Fiebig A."/>
        </authorList>
    </citation>
    <scope>NUCLEOTIDE SEQUENCE [LARGE SCALE GENOMIC DNA]</scope>
    <source>
        <strain evidence="7">cv. Morex</strain>
    </source>
</reference>
<name>A0A8I6WVD6_HORVV</name>
<reference evidence="7" key="3">
    <citation type="submission" date="2022-01" db="UniProtKB">
        <authorList>
            <consortium name="EnsemblPlants"/>
        </authorList>
    </citation>
    <scope>IDENTIFICATION</scope>
    <source>
        <strain evidence="7">subsp. vulgare</strain>
    </source>
</reference>
<comment type="similarity">
    <text evidence="2">Belongs to the major facilitator superfamily. Proton-dependent oligopeptide transporter (POT/PTR) (TC 2.A.17) family.</text>
</comment>
<feature type="transmembrane region" description="Helical" evidence="6">
    <location>
        <begin position="82"/>
        <end position="102"/>
    </location>
</feature>
<feature type="transmembrane region" description="Helical" evidence="6">
    <location>
        <begin position="221"/>
        <end position="241"/>
    </location>
</feature>
<evidence type="ECO:0000256" key="2">
    <source>
        <dbReference type="ARBA" id="ARBA00005982"/>
    </source>
</evidence>
<evidence type="ECO:0000256" key="3">
    <source>
        <dbReference type="ARBA" id="ARBA00022692"/>
    </source>
</evidence>
<dbReference type="Proteomes" id="UP000011116">
    <property type="component" value="Chromosome 2H"/>
</dbReference>
<evidence type="ECO:0000256" key="6">
    <source>
        <dbReference type="SAM" id="Phobius"/>
    </source>
</evidence>
<dbReference type="GO" id="GO:0055085">
    <property type="term" value="P:transmembrane transport"/>
    <property type="evidence" value="ECO:0000318"/>
    <property type="project" value="GO_Central"/>
</dbReference>
<feature type="transmembrane region" description="Helical" evidence="6">
    <location>
        <begin position="463"/>
        <end position="488"/>
    </location>
</feature>
<feature type="transmembrane region" description="Helical" evidence="6">
    <location>
        <begin position="508"/>
        <end position="527"/>
    </location>
</feature>
<feature type="transmembrane region" description="Helical" evidence="6">
    <location>
        <begin position="342"/>
        <end position="359"/>
    </location>
</feature>
<sequence>MAMVDVQAPFLEDKDEPLAGVCDFRGRAVYRSTSGGWRSALFLVVLEVAVIIAYYGVSANLITYLTGPLGYSNAAAATAVNVWTGTARLMPLLGAFVADSWLGRYRSIILANTLYVLGFGMITVASTLLSQGSSTTIDKKSSSRNFSLQVSFFYASLYLIALAQGAGKPCGLAFAADQFDPNHPREFNARRSFFNWWHFSIAIGITFAVIVVSYIQENLGWGIGFGALCAVMICAFGVFLLGSPMYRLHTPIIGSNNPFARLGRSVFALARNSSFRFCTKRHNHEDEDAATNFEEARCVLQLLPIWVACLAYGVVIAQIMTLFNKQGRTLDRHIGGLELPPAALQAFWPAAGLLFVPIYDRVLVPALRCTTGTPSGLTLLQRVGTGMVVSLVAMCVAALVETRRLEMAREYNLIDNTRATIPMSWAWLVPQYVMLGVADVFVLVGMQEFFYDQMPIELRSLGIALFYSVMGVGGFISGALISLIDHITCSGGGESWFSDNLNHAHLDYFYWLLAGLSTAELAFYVYVTKTYVYKEKRDS</sequence>
<protein>
    <submittedName>
        <fullName evidence="7">Uncharacterized protein</fullName>
    </submittedName>
</protein>